<dbReference type="PANTHER" id="PTHR13720:SF33">
    <property type="entry name" value="HELP DOMAIN-CONTAINING PROTEIN"/>
    <property type="match status" value="1"/>
</dbReference>
<dbReference type="PANTHER" id="PTHR13720">
    <property type="entry name" value="WD-40 REPEAT PROTEIN"/>
    <property type="match status" value="1"/>
</dbReference>
<keyword evidence="3" id="KW-0677">Repeat</keyword>
<dbReference type="Gene3D" id="2.30.30.40">
    <property type="entry name" value="SH3 Domains"/>
    <property type="match status" value="1"/>
</dbReference>
<evidence type="ECO:0000256" key="1">
    <source>
        <dbReference type="ARBA" id="ARBA00022443"/>
    </source>
</evidence>
<dbReference type="EMBL" id="BSXW01000229">
    <property type="protein sequence ID" value="GMF15707.1"/>
    <property type="molecule type" value="Genomic_DNA"/>
</dbReference>
<reference evidence="8" key="1">
    <citation type="submission" date="2023-04" db="EMBL/GenBank/DDBJ databases">
        <title>Phytophthora lilii NBRC 32176.</title>
        <authorList>
            <person name="Ichikawa N."/>
            <person name="Sato H."/>
            <person name="Tonouchi N."/>
        </authorList>
    </citation>
    <scope>NUCLEOTIDE SEQUENCE</scope>
    <source>
        <strain evidence="8">NBRC 32176</strain>
    </source>
</reference>
<dbReference type="PRINTS" id="PR00452">
    <property type="entry name" value="SH3DOMAIN"/>
</dbReference>
<dbReference type="PROSITE" id="PS50002">
    <property type="entry name" value="SH3"/>
    <property type="match status" value="1"/>
</dbReference>
<evidence type="ECO:0000256" key="3">
    <source>
        <dbReference type="ARBA" id="ARBA00022737"/>
    </source>
</evidence>
<dbReference type="Proteomes" id="UP001165083">
    <property type="component" value="Unassembled WGS sequence"/>
</dbReference>
<protein>
    <submittedName>
        <fullName evidence="8">Unnamed protein product</fullName>
    </submittedName>
</protein>
<dbReference type="InterPro" id="IPR001452">
    <property type="entry name" value="SH3_domain"/>
</dbReference>
<evidence type="ECO:0000313" key="9">
    <source>
        <dbReference type="Proteomes" id="UP001165083"/>
    </source>
</evidence>
<dbReference type="Gene3D" id="2.130.10.10">
    <property type="entry name" value="YVTN repeat-like/Quinoprotein amine dehydrogenase"/>
    <property type="match status" value="2"/>
</dbReference>
<dbReference type="OrthoDB" id="47802at2759"/>
<evidence type="ECO:0000256" key="5">
    <source>
        <dbReference type="PROSITE-ProRule" id="PRU00221"/>
    </source>
</evidence>
<dbReference type="SMART" id="SM00326">
    <property type="entry name" value="SH3"/>
    <property type="match status" value="1"/>
</dbReference>
<dbReference type="InterPro" id="IPR036028">
    <property type="entry name" value="SH3-like_dom_sf"/>
</dbReference>
<dbReference type="SUPFAM" id="SSF69322">
    <property type="entry name" value="Tricorn protease domain 2"/>
    <property type="match status" value="1"/>
</dbReference>
<feature type="compositionally biased region" description="Basic and acidic residues" evidence="6">
    <location>
        <begin position="1117"/>
        <end position="1133"/>
    </location>
</feature>
<dbReference type="SMART" id="SM00320">
    <property type="entry name" value="WD40"/>
    <property type="match status" value="9"/>
</dbReference>
<dbReference type="InterPro" id="IPR055442">
    <property type="entry name" value="Beta-prop_EML-like_2nd"/>
</dbReference>
<dbReference type="SUPFAM" id="SSF50044">
    <property type="entry name" value="SH3-domain"/>
    <property type="match status" value="1"/>
</dbReference>
<evidence type="ECO:0000313" key="8">
    <source>
        <dbReference type="EMBL" id="GMF15707.1"/>
    </source>
</evidence>
<feature type="region of interest" description="Disordered" evidence="6">
    <location>
        <begin position="413"/>
        <end position="436"/>
    </location>
</feature>
<name>A0A9W6TMK7_9STRA</name>
<feature type="compositionally biased region" description="Gly residues" evidence="6">
    <location>
        <begin position="1369"/>
        <end position="1379"/>
    </location>
</feature>
<feature type="repeat" description="WD" evidence="5">
    <location>
        <begin position="888"/>
        <end position="919"/>
    </location>
</feature>
<gene>
    <name evidence="8" type="ORF">Plil01_000546100</name>
</gene>
<feature type="region of interest" description="Disordered" evidence="6">
    <location>
        <begin position="1323"/>
        <end position="1394"/>
    </location>
</feature>
<keyword evidence="1 4" id="KW-0728">SH3 domain</keyword>
<evidence type="ECO:0000259" key="7">
    <source>
        <dbReference type="PROSITE" id="PS50002"/>
    </source>
</evidence>
<evidence type="ECO:0000256" key="6">
    <source>
        <dbReference type="SAM" id="MobiDB-lite"/>
    </source>
</evidence>
<keyword evidence="2 5" id="KW-0853">WD repeat</keyword>
<feature type="domain" description="SH3" evidence="7">
    <location>
        <begin position="1190"/>
        <end position="1250"/>
    </location>
</feature>
<dbReference type="PROSITE" id="PS50294">
    <property type="entry name" value="WD_REPEATS_REGION"/>
    <property type="match status" value="1"/>
</dbReference>
<organism evidence="8 9">
    <name type="scientific">Phytophthora lilii</name>
    <dbReference type="NCBI Taxonomy" id="2077276"/>
    <lineage>
        <taxon>Eukaryota</taxon>
        <taxon>Sar</taxon>
        <taxon>Stramenopiles</taxon>
        <taxon>Oomycota</taxon>
        <taxon>Peronosporomycetes</taxon>
        <taxon>Peronosporales</taxon>
        <taxon>Peronosporaceae</taxon>
        <taxon>Phytophthora</taxon>
    </lineage>
</organism>
<dbReference type="CDD" id="cd00174">
    <property type="entry name" value="SH3"/>
    <property type="match status" value="1"/>
</dbReference>
<feature type="compositionally biased region" description="Basic residues" evidence="6">
    <location>
        <begin position="1335"/>
        <end position="1344"/>
    </location>
</feature>
<dbReference type="InterPro" id="IPR036322">
    <property type="entry name" value="WD40_repeat_dom_sf"/>
</dbReference>
<feature type="region of interest" description="Disordered" evidence="6">
    <location>
        <begin position="1082"/>
        <end position="1190"/>
    </location>
</feature>
<accession>A0A9W6TMK7</accession>
<sequence>MTTCVCAGDSDGVAPDQLTTLISDEVERQLRERGSVLEAMKEQMAKVLAEFEEMAANVSSKRSWSNSVAKTKPFASPKKSPFDIHPVVTPLDIVPPAASPPRLPKSVDHHLLYRRGDAMCASHCYKILPRVANIAKRADGSQLMLSQQRQQMYERALVRYPQCRSNVFAPSAYDSADSSSSEATAANQTPRASLELDFVYGCRSGATASLSSSHPAAPNASTNNNAFYLSSGEIMWFTATLVVLYKKETNTQRYFREHTNEVTSVTVHPNQRIVASGQAGRSAFLLVWNANDEPLGRRFACLKGHQVAVRSISFSHDGKLIASLGGDMYNTICIHDWKSQELLVSARGHTFRVNAVAFNPFQAYGRPEAHRSKKPGQALHEDDACYTLVSCGVRHIRFWTLMKADYVAPPSKENADSAFSRSTFGGPPRLRPPTPTEKVWKLEGNVPSFHGRFEVQDFTSLAFVNDSPPLYTYDEATKELAATNATDHSLGRIVAGTAKGDLCLFLQPRASPNIEIVSERDLRKEPAKWWEIPDEYTDAEINELVLEKIAYEPTGRLVDVVPHDQETGNRFKVPRQAQAEMEGLSKRMALRPNSTALSSRLGELKYNGPLAHQGAAYQVAYSKRLNKIMSCGNDGKLLMWTCKMTKPMRVPGVNTHGVFTPLTGTFAEGTHALLPVDEPTRMFQLPTAFPNETTTGGAAAGAKPTSIVWKDDGKFVLVATSNSCIWELNVATSDWQLLYEARSGAIAACATHPLMNEVATVSQDGFFCIWDLHQHVCTRRLYLGTFITNSVKAFCMKFHPAGHEVAIGLSSGEFLIIDCDAFEVSFRKNIKSNSTSTTNLHLGLGGPAFRAIAQVKYCPNAKYLAVGVKDTFVYIYDVLNGYKKLHVCEGHSSAVMHLTWNKDGDILQSNAADGEILHWLVSPSKGETKQITDAFLVRDVQWTKWTCVFGWPTPGIWSPESPNLVDITGVCTTGPKTLSEYEKKSMHETLNEDLLAVACRSSVHLLKFPAHRGARRKVYKAHSSAIAALDFSFDDAYLITVGGDDGTLMQWKVLSGGETSPRGRGKAVQNSRKVTATLDLTYSEEVEGQRPCSSPAPPPQDDKQRSSQLSPRKQSRQYRERQVYQEVDSRDDSEVGPDSSNLHKNLDDDEPTSRMDQDYPVGEQGATDPTRDRRHDASYQESGNSSDSTYAPIQVRATHDYAAENPNELSLSRGELLRVLSKANGEWWMGETCDGTTGYFPASFVEDVDLSAPASGDESIANEGQLAEGSVALVHTICPDPIIARHGGTFGHGAGRQLDDVQRPAAAWRRGAGADRHALPAAVAHPAARAARGSVRQRRHRPGQVRHGQDRSLRGGGRGARNPVCGAARAGGAGSGGRSVGADPGADEGDRGAD</sequence>
<feature type="compositionally biased region" description="Basic and acidic residues" evidence="6">
    <location>
        <begin position="1169"/>
        <end position="1178"/>
    </location>
</feature>
<dbReference type="InterPro" id="IPR015943">
    <property type="entry name" value="WD40/YVTN_repeat-like_dom_sf"/>
</dbReference>
<dbReference type="Pfam" id="PF00400">
    <property type="entry name" value="WD40"/>
    <property type="match status" value="2"/>
</dbReference>
<evidence type="ECO:0000256" key="2">
    <source>
        <dbReference type="ARBA" id="ARBA00022574"/>
    </source>
</evidence>
<feature type="repeat" description="WD" evidence="5">
    <location>
        <begin position="1019"/>
        <end position="1061"/>
    </location>
</feature>
<dbReference type="Pfam" id="PF23414">
    <property type="entry name" value="Beta-prop_EML_2"/>
    <property type="match status" value="1"/>
</dbReference>
<dbReference type="PROSITE" id="PS50082">
    <property type="entry name" value="WD_REPEATS_2"/>
    <property type="match status" value="2"/>
</dbReference>
<dbReference type="InterPro" id="IPR050630">
    <property type="entry name" value="WD_repeat_EMAP"/>
</dbReference>
<keyword evidence="9" id="KW-1185">Reference proteome</keyword>
<dbReference type="Pfam" id="PF07653">
    <property type="entry name" value="SH3_2"/>
    <property type="match status" value="1"/>
</dbReference>
<evidence type="ECO:0000256" key="4">
    <source>
        <dbReference type="PROSITE-ProRule" id="PRU00192"/>
    </source>
</evidence>
<proteinExistence type="predicted"/>
<dbReference type="GO" id="GO:0008017">
    <property type="term" value="F:microtubule binding"/>
    <property type="evidence" value="ECO:0007669"/>
    <property type="project" value="TreeGrafter"/>
</dbReference>
<dbReference type="SUPFAM" id="SSF50978">
    <property type="entry name" value="WD40 repeat-like"/>
    <property type="match status" value="1"/>
</dbReference>
<comment type="caution">
    <text evidence="8">The sequence shown here is derived from an EMBL/GenBank/DDBJ whole genome shotgun (WGS) entry which is preliminary data.</text>
</comment>
<feature type="compositionally biased region" description="Polar residues" evidence="6">
    <location>
        <begin position="1179"/>
        <end position="1190"/>
    </location>
</feature>
<dbReference type="InterPro" id="IPR001680">
    <property type="entry name" value="WD40_rpt"/>
</dbReference>
<feature type="compositionally biased region" description="Low complexity" evidence="6">
    <location>
        <begin position="1323"/>
        <end position="1332"/>
    </location>
</feature>